<evidence type="ECO:0000256" key="5">
    <source>
        <dbReference type="PROSITE-ProRule" id="PRU10137"/>
    </source>
</evidence>
<evidence type="ECO:0000313" key="8">
    <source>
        <dbReference type="Proteomes" id="UP000271624"/>
    </source>
</evidence>
<dbReference type="InterPro" id="IPR025827">
    <property type="entry name" value="Zn_ribbon_recom_dom"/>
</dbReference>
<sequence>MSRKTMIVGYARVSSKHQADTNALEQQVERLKHAGAEKLYIDIESGYKGNRREELERLLEDVRARRVTKVVVTRVDRLSRRGKQWFTLVEDFIKSEVQLVVLDEPIDLTTAAGKMQAGIVAILAQHHSDQKSESIRHGWEHLRNKGAATKAPFGLIKVGEKFERDRRPFLCLIHQKSELSSCGQTSLTRYQIAIDIKSTFLEQRSIRRCLQGINQKYGIWVKSHHNKWAGRIALDMFRFSAPGLRYWLNSPVLRGHTRYRQASGQYEEQIIYNTHPEEIIITESEYLEIKQILEWNRNTRGFGSTRQSHPLSGLVICAECNSTCYKGSGSSKKPYYQCKNWATRSCSQQKMAPASLTEKAVVEALAQRAEQVASYSLDKTDELIEPENIRDLRSEISNLEALGSNNPTVKGAIAELNSQLRVLLAQDKSSSTLDRYKYQILRDTFGDAEYWQFLTDEQKIPIYRALINKILIRDGKPVSIELNV</sequence>
<dbReference type="Gene3D" id="3.40.50.1390">
    <property type="entry name" value="Resolvase, N-terminal catalytic domain"/>
    <property type="match status" value="1"/>
</dbReference>
<gene>
    <name evidence="7" type="ORF">DSM106972_017530</name>
</gene>
<dbReference type="InterPro" id="IPR006119">
    <property type="entry name" value="Resolv_N"/>
</dbReference>
<dbReference type="PANTHER" id="PTHR30461:SF2">
    <property type="entry name" value="SERINE RECOMBINASE PINE-RELATED"/>
    <property type="match status" value="1"/>
</dbReference>
<evidence type="ECO:0000256" key="3">
    <source>
        <dbReference type="ARBA" id="ARBA00023172"/>
    </source>
</evidence>
<dbReference type="OrthoDB" id="429403at2"/>
<dbReference type="CDD" id="cd00338">
    <property type="entry name" value="Ser_Recombinase"/>
    <property type="match status" value="1"/>
</dbReference>
<dbReference type="PROSITE" id="PS00397">
    <property type="entry name" value="RECOMBINASES_1"/>
    <property type="match status" value="1"/>
</dbReference>
<dbReference type="InterPro" id="IPR038109">
    <property type="entry name" value="DNA_bind_recomb_sf"/>
</dbReference>
<dbReference type="InterPro" id="IPR006118">
    <property type="entry name" value="Recombinase_CS"/>
</dbReference>
<protein>
    <recommendedName>
        <fullName evidence="6">Resolvase/invertase-type recombinase catalytic domain-containing protein</fullName>
    </recommendedName>
</protein>
<evidence type="ECO:0000256" key="2">
    <source>
        <dbReference type="ARBA" id="ARBA00023125"/>
    </source>
</evidence>
<keyword evidence="8" id="KW-1185">Reference proteome</keyword>
<accession>A0A433VRC4</accession>
<name>A0A433VRC4_9CYAN</name>
<dbReference type="SUPFAM" id="SSF53041">
    <property type="entry name" value="Resolvase-like"/>
    <property type="match status" value="1"/>
</dbReference>
<feature type="active site" description="O-(5'-phospho-DNA)-serine intermediate" evidence="4 5">
    <location>
        <position position="14"/>
    </location>
</feature>
<dbReference type="GO" id="GO:0015074">
    <property type="term" value="P:DNA integration"/>
    <property type="evidence" value="ECO:0007669"/>
    <property type="project" value="UniProtKB-KW"/>
</dbReference>
<dbReference type="Pfam" id="PF13408">
    <property type="entry name" value="Zn_ribbon_recom"/>
    <property type="match status" value="1"/>
</dbReference>
<dbReference type="RefSeq" id="WP_127080368.1">
    <property type="nucleotide sequence ID" value="NZ_RSCL01000003.1"/>
</dbReference>
<dbReference type="GO" id="GO:0000150">
    <property type="term" value="F:DNA strand exchange activity"/>
    <property type="evidence" value="ECO:0007669"/>
    <property type="project" value="InterPro"/>
</dbReference>
<reference evidence="7" key="2">
    <citation type="journal article" date="2019" name="Genome Biol. Evol.">
        <title>Day and night: Metabolic profiles and evolutionary relationships of six axenic non-marine cyanobacteria.</title>
        <authorList>
            <person name="Will S.E."/>
            <person name="Henke P."/>
            <person name="Boedeker C."/>
            <person name="Huang S."/>
            <person name="Brinkmann H."/>
            <person name="Rohde M."/>
            <person name="Jarek M."/>
            <person name="Friedl T."/>
            <person name="Seufert S."/>
            <person name="Schumacher M."/>
            <person name="Overmann J."/>
            <person name="Neumann-Schaal M."/>
            <person name="Petersen J."/>
        </authorList>
    </citation>
    <scope>NUCLEOTIDE SEQUENCE [LARGE SCALE GENOMIC DNA]</scope>
    <source>
        <strain evidence="7">PCC 7102</strain>
    </source>
</reference>
<proteinExistence type="predicted"/>
<dbReference type="PANTHER" id="PTHR30461">
    <property type="entry name" value="DNA-INVERTASE FROM LAMBDOID PROPHAGE"/>
    <property type="match status" value="1"/>
</dbReference>
<keyword evidence="3" id="KW-0233">DNA recombination</keyword>
<evidence type="ECO:0000256" key="4">
    <source>
        <dbReference type="PIRSR" id="PIRSR606118-50"/>
    </source>
</evidence>
<dbReference type="AlphaFoldDB" id="A0A433VRC4"/>
<dbReference type="PROSITE" id="PS51736">
    <property type="entry name" value="RECOMBINASES_3"/>
    <property type="match status" value="1"/>
</dbReference>
<comment type="caution">
    <text evidence="7">The sequence shown here is derived from an EMBL/GenBank/DDBJ whole genome shotgun (WGS) entry which is preliminary data.</text>
</comment>
<dbReference type="Pfam" id="PF00239">
    <property type="entry name" value="Resolvase"/>
    <property type="match status" value="1"/>
</dbReference>
<dbReference type="InterPro" id="IPR036162">
    <property type="entry name" value="Resolvase-like_N_sf"/>
</dbReference>
<evidence type="ECO:0000259" key="6">
    <source>
        <dbReference type="PROSITE" id="PS51736"/>
    </source>
</evidence>
<dbReference type="NCBIfam" id="NF041201">
    <property type="entry name" value="recomb_XisF"/>
    <property type="match status" value="1"/>
</dbReference>
<dbReference type="GO" id="GO:0003677">
    <property type="term" value="F:DNA binding"/>
    <property type="evidence" value="ECO:0007669"/>
    <property type="project" value="UniProtKB-KW"/>
</dbReference>
<dbReference type="Proteomes" id="UP000271624">
    <property type="component" value="Unassembled WGS sequence"/>
</dbReference>
<dbReference type="EMBL" id="RSCL01000003">
    <property type="protein sequence ID" value="RUT08585.1"/>
    <property type="molecule type" value="Genomic_DNA"/>
</dbReference>
<reference evidence="7" key="1">
    <citation type="submission" date="2018-12" db="EMBL/GenBank/DDBJ databases">
        <authorList>
            <person name="Will S."/>
            <person name="Neumann-Schaal M."/>
            <person name="Henke P."/>
        </authorList>
    </citation>
    <scope>NUCLEOTIDE SEQUENCE</scope>
    <source>
        <strain evidence="7">PCC 7102</strain>
    </source>
</reference>
<keyword evidence="2" id="KW-0238">DNA-binding</keyword>
<dbReference type="Gene3D" id="3.90.1750.20">
    <property type="entry name" value="Putative Large Serine Recombinase, Chain B, Domain 2"/>
    <property type="match status" value="1"/>
</dbReference>
<keyword evidence="1" id="KW-0229">DNA integration</keyword>
<organism evidence="7 8">
    <name type="scientific">Dulcicalothrix desertica PCC 7102</name>
    <dbReference type="NCBI Taxonomy" id="232991"/>
    <lineage>
        <taxon>Bacteria</taxon>
        <taxon>Bacillati</taxon>
        <taxon>Cyanobacteriota</taxon>
        <taxon>Cyanophyceae</taxon>
        <taxon>Nostocales</taxon>
        <taxon>Calotrichaceae</taxon>
        <taxon>Dulcicalothrix</taxon>
    </lineage>
</organism>
<evidence type="ECO:0000256" key="1">
    <source>
        <dbReference type="ARBA" id="ARBA00022908"/>
    </source>
</evidence>
<dbReference type="SMART" id="SM00857">
    <property type="entry name" value="Resolvase"/>
    <property type="match status" value="1"/>
</dbReference>
<dbReference type="InterPro" id="IPR050639">
    <property type="entry name" value="SSR_resolvase"/>
</dbReference>
<evidence type="ECO:0000313" key="7">
    <source>
        <dbReference type="EMBL" id="RUT08585.1"/>
    </source>
</evidence>
<feature type="domain" description="Resolvase/invertase-type recombinase catalytic" evidence="6">
    <location>
        <begin position="6"/>
        <end position="146"/>
    </location>
</feature>